<protein>
    <submittedName>
        <fullName evidence="1">Uncharacterized protein</fullName>
    </submittedName>
</protein>
<dbReference type="PANTHER" id="PTHR28037:SF1">
    <property type="entry name" value="ALCOHOL O-ACETYLTRANSFERASE 1-RELATED"/>
    <property type="match status" value="1"/>
</dbReference>
<dbReference type="PANTHER" id="PTHR28037">
    <property type="entry name" value="ALCOHOL O-ACETYLTRANSFERASE 1-RELATED"/>
    <property type="match status" value="1"/>
</dbReference>
<evidence type="ECO:0000313" key="2">
    <source>
        <dbReference type="Proteomes" id="UP001521222"/>
    </source>
</evidence>
<dbReference type="InterPro" id="IPR052058">
    <property type="entry name" value="Alcohol_O-acetyltransferase"/>
</dbReference>
<dbReference type="Gene3D" id="3.30.559.10">
    <property type="entry name" value="Chloramphenicol acetyltransferase-like domain"/>
    <property type="match status" value="1"/>
</dbReference>
<dbReference type="InterPro" id="IPR023213">
    <property type="entry name" value="CAT-like_dom_sf"/>
</dbReference>
<name>A0ABR3RXA1_9PLEO</name>
<gene>
    <name evidence="1" type="ORF">SLS59_001433</name>
</gene>
<organism evidence="1 2">
    <name type="scientific">Nothophoma quercina</name>
    <dbReference type="NCBI Taxonomy" id="749835"/>
    <lineage>
        <taxon>Eukaryota</taxon>
        <taxon>Fungi</taxon>
        <taxon>Dikarya</taxon>
        <taxon>Ascomycota</taxon>
        <taxon>Pezizomycotina</taxon>
        <taxon>Dothideomycetes</taxon>
        <taxon>Pleosporomycetidae</taxon>
        <taxon>Pleosporales</taxon>
        <taxon>Pleosporineae</taxon>
        <taxon>Didymellaceae</taxon>
        <taxon>Nothophoma</taxon>
    </lineage>
</organism>
<evidence type="ECO:0000313" key="1">
    <source>
        <dbReference type="EMBL" id="KAL1609070.1"/>
    </source>
</evidence>
<dbReference type="Proteomes" id="UP001521222">
    <property type="component" value="Unassembled WGS sequence"/>
</dbReference>
<keyword evidence="2" id="KW-1185">Reference proteome</keyword>
<accession>A0ABR3RXA1</accession>
<proteinExistence type="predicted"/>
<dbReference type="EMBL" id="JAKIXB020000004">
    <property type="protein sequence ID" value="KAL1609070.1"/>
    <property type="molecule type" value="Genomic_DNA"/>
</dbReference>
<reference evidence="1 2" key="1">
    <citation type="submission" date="2024-02" db="EMBL/GenBank/DDBJ databases">
        <title>De novo assembly and annotation of 12 fungi associated with fruit tree decline syndrome in Ontario, Canada.</title>
        <authorList>
            <person name="Sulman M."/>
            <person name="Ellouze W."/>
            <person name="Ilyukhin E."/>
        </authorList>
    </citation>
    <scope>NUCLEOTIDE SEQUENCE [LARGE SCALE GENOMIC DNA]</scope>
    <source>
        <strain evidence="1 2">M97-236</strain>
    </source>
</reference>
<comment type="caution">
    <text evidence="1">The sequence shown here is derived from an EMBL/GenBank/DDBJ whole genome shotgun (WGS) entry which is preliminary data.</text>
</comment>
<sequence length="575" mass="64169">MTLPSPQKEKAQWLDRYATAYHTWTLSTNKNGRTTFKRPLGLVETSFDTDGAYYGGRADMTGTLTCEVQHSLSKEDLRHRIASAWTALRLRHVLLMSRHYDDVSFDLRYFAVDVPQSLQQAVRAVEESIVWVEDQYSHVDPHDLHDHALNVARIIEPKKCMSKLHVLPLERLPGGTYKLSFLIIMAHQISDGLSAYGWFKDLIRLLNLPLRAIEEEIKTSLNLDILRSKLPPAQEDLYPGIVGNKARQRWIWAIIRVLRHVKHTLPPTFTNPLYREKRRTKPEPLERTYNKLFSYKGPDMPPMNTGHMSATLSPCASARLIALCKDARLSIGAGCFALAGLAMMDIHASRYPHLAPADVVPAMTASFPLNPRAFFANPPPADSCMLAFSDGIVMPYLPASLPIEKRFRLTSKIANRELRVYQKRLKTTGKGEISAGLDKHSPGRLLATGYLAQIERVESKLPEGRKLGFGNPQGELKASTGTAATCGVSSVGSLKGYFRPGEYDLNDKSKGFVADYRGLRMGVRARDGEFLIGSSTDSEGRVGFGVSYDANAIDVEAAEMWARTITGLLERESKL</sequence>